<dbReference type="RefSeq" id="XP_029642717.1">
    <property type="nucleotide sequence ID" value="XM_029786857.1"/>
</dbReference>
<dbReference type="AlphaFoldDB" id="A0A6P7SWW4"/>
<dbReference type="GO" id="GO:0003676">
    <property type="term" value="F:nucleic acid binding"/>
    <property type="evidence" value="ECO:0007669"/>
    <property type="project" value="InterPro"/>
</dbReference>
<dbReference type="PROSITE" id="PS50994">
    <property type="entry name" value="INTEGRASE"/>
    <property type="match status" value="1"/>
</dbReference>
<dbReference type="InterPro" id="IPR036397">
    <property type="entry name" value="RNaseH_sf"/>
</dbReference>
<dbReference type="GO" id="GO:0015074">
    <property type="term" value="P:DNA integration"/>
    <property type="evidence" value="ECO:0007669"/>
    <property type="project" value="InterPro"/>
</dbReference>
<sequence>MLVKRRLGVLGELIAEFGLKLNVLFVPSERNRADALTRVKRAWLEDPEEAQKGIATACRLDDSKLKRLHAMHHLRVDKTLYLAKKIDADVTRRNIRKVVGRCDRCQYIDFAPCGHEQGNLSVEHNWKRLAVDVTHYRQGIYLSMVDCGSGRLVIWRELRTGITDEIAQILNGIFLERGPVEELLMDNWVAFRLEALRDMLDRWKVRRLFRAVYRPSDNGIVERHHRTVKVIAECGHISPLEAIFWYNMSPRSGQAEESVPHKAVFKYEWKHPTKAPECHEEEKGPACMKTGEEVWVKQPKGRCTSQWSRGMVTAVNSRNNASSGDDCGVEENEVPSLRSRCARRPSG</sequence>
<name>A0A6P7SWW4_9MOLL</name>
<evidence type="ECO:0000313" key="4">
    <source>
        <dbReference type="RefSeq" id="XP_029642717.1"/>
    </source>
</evidence>
<organism evidence="3 4">
    <name type="scientific">Octopus sinensis</name>
    <name type="common">East Asian common octopus</name>
    <dbReference type="NCBI Taxonomy" id="2607531"/>
    <lineage>
        <taxon>Eukaryota</taxon>
        <taxon>Metazoa</taxon>
        <taxon>Spiralia</taxon>
        <taxon>Lophotrochozoa</taxon>
        <taxon>Mollusca</taxon>
        <taxon>Cephalopoda</taxon>
        <taxon>Coleoidea</taxon>
        <taxon>Octopodiformes</taxon>
        <taxon>Octopoda</taxon>
        <taxon>Incirrata</taxon>
        <taxon>Octopodidae</taxon>
        <taxon>Octopus</taxon>
    </lineage>
</organism>
<dbReference type="SUPFAM" id="SSF53098">
    <property type="entry name" value="Ribonuclease H-like"/>
    <property type="match status" value="1"/>
</dbReference>
<reference evidence="4" key="1">
    <citation type="submission" date="2025-08" db="UniProtKB">
        <authorList>
            <consortium name="RefSeq"/>
        </authorList>
    </citation>
    <scope>IDENTIFICATION</scope>
</reference>
<dbReference type="Proteomes" id="UP000515154">
    <property type="component" value="Linkage group LG11"/>
</dbReference>
<dbReference type="PANTHER" id="PTHR37984:SF5">
    <property type="entry name" value="PROTEIN NYNRIN-LIKE"/>
    <property type="match status" value="1"/>
</dbReference>
<gene>
    <name evidence="4" type="primary">LOC115217217</name>
</gene>
<dbReference type="Gene3D" id="3.30.420.10">
    <property type="entry name" value="Ribonuclease H-like superfamily/Ribonuclease H"/>
    <property type="match status" value="1"/>
</dbReference>
<evidence type="ECO:0000313" key="3">
    <source>
        <dbReference type="Proteomes" id="UP000515154"/>
    </source>
</evidence>
<protein>
    <submittedName>
        <fullName evidence="4">Uncharacterized protein LOC115217217</fullName>
    </submittedName>
</protein>
<dbReference type="InterPro" id="IPR012337">
    <property type="entry name" value="RNaseH-like_sf"/>
</dbReference>
<feature type="region of interest" description="Disordered" evidence="1">
    <location>
        <begin position="316"/>
        <end position="347"/>
    </location>
</feature>
<keyword evidence="3" id="KW-1185">Reference proteome</keyword>
<dbReference type="KEGG" id="osn:115217217"/>
<dbReference type="PANTHER" id="PTHR37984">
    <property type="entry name" value="PROTEIN CBG26694"/>
    <property type="match status" value="1"/>
</dbReference>
<accession>A0A6P7SWW4</accession>
<feature type="domain" description="Integrase catalytic" evidence="2">
    <location>
        <begin position="108"/>
        <end position="229"/>
    </location>
</feature>
<proteinExistence type="predicted"/>
<evidence type="ECO:0000259" key="2">
    <source>
        <dbReference type="PROSITE" id="PS50994"/>
    </source>
</evidence>
<evidence type="ECO:0000256" key="1">
    <source>
        <dbReference type="SAM" id="MobiDB-lite"/>
    </source>
</evidence>
<dbReference type="InterPro" id="IPR001584">
    <property type="entry name" value="Integrase_cat-core"/>
</dbReference>
<dbReference type="InterPro" id="IPR050951">
    <property type="entry name" value="Retrovirus_Pol_polyprotein"/>
</dbReference>